<evidence type="ECO:0000256" key="14">
    <source>
        <dbReference type="ARBA" id="ARBA00051301"/>
    </source>
</evidence>
<evidence type="ECO:0000256" key="11">
    <source>
        <dbReference type="ARBA" id="ARBA00023154"/>
    </source>
</evidence>
<evidence type="ECO:0000256" key="4">
    <source>
        <dbReference type="ARBA" id="ARBA00011921"/>
    </source>
</evidence>
<accession>A0ABV9C5C0</accession>
<name>A0ABV9C5C0_9GAMM</name>
<evidence type="ECO:0000256" key="3">
    <source>
        <dbReference type="ARBA" id="ARBA00011738"/>
    </source>
</evidence>
<feature type="binding site" evidence="15">
    <location>
        <position position="134"/>
    </location>
    <ligand>
        <name>Zn(2+)</name>
        <dbReference type="ChEBI" id="CHEBI:29105"/>
        <label>2</label>
    </ligand>
</feature>
<comment type="subunit">
    <text evidence="3 15">Homodimer.</text>
</comment>
<evidence type="ECO:0000256" key="10">
    <source>
        <dbReference type="ARBA" id="ARBA00022915"/>
    </source>
</evidence>
<dbReference type="PROSITE" id="PS00759">
    <property type="entry name" value="ARGE_DAPE_CPG2_2"/>
    <property type="match status" value="1"/>
</dbReference>
<evidence type="ECO:0000256" key="13">
    <source>
        <dbReference type="ARBA" id="ARBA00031891"/>
    </source>
</evidence>
<dbReference type="EC" id="3.5.1.18" evidence="4 15"/>
<feature type="binding site" evidence="15">
    <location>
        <position position="99"/>
    </location>
    <ligand>
        <name>Zn(2+)</name>
        <dbReference type="ChEBI" id="CHEBI:29105"/>
        <label>1</label>
    </ligand>
</feature>
<comment type="similarity">
    <text evidence="2 15">Belongs to the peptidase M20A family. DapE subfamily.</text>
</comment>
<protein>
    <recommendedName>
        <fullName evidence="5 15">Succinyl-diaminopimelate desuccinylase</fullName>
        <shortName evidence="15">SDAP desuccinylase</shortName>
        <ecNumber evidence="4 15">3.5.1.18</ecNumber>
    </recommendedName>
    <alternativeName>
        <fullName evidence="13 15">N-succinyl-LL-2,6-diaminoheptanedioate amidohydrolase</fullName>
    </alternativeName>
</protein>
<evidence type="ECO:0000256" key="2">
    <source>
        <dbReference type="ARBA" id="ARBA00006746"/>
    </source>
</evidence>
<keyword evidence="7 15" id="KW-0479">Metal-binding</keyword>
<dbReference type="GO" id="GO:0009014">
    <property type="term" value="F:succinyl-diaminopimelate desuccinylase activity"/>
    <property type="evidence" value="ECO:0007669"/>
    <property type="project" value="UniProtKB-EC"/>
</dbReference>
<evidence type="ECO:0000313" key="17">
    <source>
        <dbReference type="EMBL" id="MFC4527907.1"/>
    </source>
</evidence>
<dbReference type="Pfam" id="PF01546">
    <property type="entry name" value="Peptidase_M20"/>
    <property type="match status" value="1"/>
</dbReference>
<feature type="active site" evidence="15">
    <location>
        <position position="68"/>
    </location>
</feature>
<feature type="binding site" evidence="15">
    <location>
        <position position="66"/>
    </location>
    <ligand>
        <name>Zn(2+)</name>
        <dbReference type="ChEBI" id="CHEBI:29105"/>
        <label>1</label>
    </ligand>
</feature>
<dbReference type="SUPFAM" id="SSF53187">
    <property type="entry name" value="Zn-dependent exopeptidases"/>
    <property type="match status" value="1"/>
</dbReference>
<evidence type="ECO:0000256" key="5">
    <source>
        <dbReference type="ARBA" id="ARBA00022391"/>
    </source>
</evidence>
<gene>
    <name evidence="15 17" type="primary">dapE</name>
    <name evidence="17" type="ORF">ACFO5W_14780</name>
</gene>
<dbReference type="PANTHER" id="PTHR43808:SF31">
    <property type="entry name" value="N-ACETYL-L-CITRULLINE DEACETYLASE"/>
    <property type="match status" value="1"/>
</dbReference>
<organism evidence="17 18">
    <name type="scientific">Dyella halodurans</name>
    <dbReference type="NCBI Taxonomy" id="1920171"/>
    <lineage>
        <taxon>Bacteria</taxon>
        <taxon>Pseudomonadati</taxon>
        <taxon>Pseudomonadota</taxon>
        <taxon>Gammaproteobacteria</taxon>
        <taxon>Lysobacterales</taxon>
        <taxon>Rhodanobacteraceae</taxon>
        <taxon>Dyella</taxon>
    </lineage>
</organism>
<comment type="function">
    <text evidence="15">Catalyzes the hydrolysis of N-succinyl-L,L-diaminopimelic acid (SDAP), forming succinate and LL-2,6-diaminopimelate (DAP), an intermediate involved in the bacterial biosynthesis of lysine and meso-diaminopimelic acid, an essential component of bacterial cell walls.</text>
</comment>
<evidence type="ECO:0000256" key="9">
    <source>
        <dbReference type="ARBA" id="ARBA00022833"/>
    </source>
</evidence>
<feature type="binding site" evidence="15">
    <location>
        <position position="99"/>
    </location>
    <ligand>
        <name>Zn(2+)</name>
        <dbReference type="ChEBI" id="CHEBI:29105"/>
        <label>2</label>
    </ligand>
</feature>
<dbReference type="PANTHER" id="PTHR43808">
    <property type="entry name" value="ACETYLORNITHINE DEACETYLASE"/>
    <property type="match status" value="1"/>
</dbReference>
<dbReference type="InterPro" id="IPR050072">
    <property type="entry name" value="Peptidase_M20A"/>
</dbReference>
<dbReference type="InterPro" id="IPR001261">
    <property type="entry name" value="ArgE/DapE_CS"/>
</dbReference>
<evidence type="ECO:0000259" key="16">
    <source>
        <dbReference type="Pfam" id="PF07687"/>
    </source>
</evidence>
<dbReference type="Pfam" id="PF07687">
    <property type="entry name" value="M20_dimer"/>
    <property type="match status" value="1"/>
</dbReference>
<feature type="binding site" evidence="15">
    <location>
        <position position="163"/>
    </location>
    <ligand>
        <name>Zn(2+)</name>
        <dbReference type="ChEBI" id="CHEBI:29105"/>
        <label>1</label>
    </ligand>
</feature>
<dbReference type="InterPro" id="IPR036264">
    <property type="entry name" value="Bact_exopeptidase_dim_dom"/>
</dbReference>
<dbReference type="NCBIfam" id="NF009557">
    <property type="entry name" value="PRK13009.1"/>
    <property type="match status" value="1"/>
</dbReference>
<dbReference type="NCBIfam" id="TIGR01246">
    <property type="entry name" value="dapE_proteo"/>
    <property type="match status" value="1"/>
</dbReference>
<dbReference type="EMBL" id="JBHSGA010000017">
    <property type="protein sequence ID" value="MFC4527907.1"/>
    <property type="molecule type" value="Genomic_DNA"/>
</dbReference>
<feature type="domain" description="Peptidase M20 dimerisation" evidence="16">
    <location>
        <begin position="176"/>
        <end position="282"/>
    </location>
</feature>
<evidence type="ECO:0000256" key="8">
    <source>
        <dbReference type="ARBA" id="ARBA00022801"/>
    </source>
</evidence>
<dbReference type="SUPFAM" id="SSF55031">
    <property type="entry name" value="Bacterial exopeptidase dimerisation domain"/>
    <property type="match status" value="1"/>
</dbReference>
<comment type="caution">
    <text evidence="17">The sequence shown here is derived from an EMBL/GenBank/DDBJ whole genome shotgun (WGS) entry which is preliminary data.</text>
</comment>
<comment type="cofactor">
    <cofactor evidence="15">
        <name>Zn(2+)</name>
        <dbReference type="ChEBI" id="CHEBI:29105"/>
    </cofactor>
    <cofactor evidence="15">
        <name>Co(2+)</name>
        <dbReference type="ChEBI" id="CHEBI:48828"/>
    </cofactor>
    <text evidence="15">Binds 2 Zn(2+) or Co(2+) ions per subunit.</text>
</comment>
<keyword evidence="10 15" id="KW-0220">Diaminopimelate biosynthesis</keyword>
<dbReference type="Gene3D" id="3.40.630.10">
    <property type="entry name" value="Zn peptidases"/>
    <property type="match status" value="2"/>
</dbReference>
<feature type="binding site" evidence="15">
    <location>
        <position position="350"/>
    </location>
    <ligand>
        <name>Zn(2+)</name>
        <dbReference type="ChEBI" id="CHEBI:29105"/>
        <label>2</label>
    </ligand>
</feature>
<dbReference type="InterPro" id="IPR011650">
    <property type="entry name" value="Peptidase_M20_dimer"/>
</dbReference>
<comment type="catalytic activity">
    <reaction evidence="14 15">
        <text>N-succinyl-(2S,6S)-2,6-diaminopimelate + H2O = (2S,6S)-2,6-diaminopimelate + succinate</text>
        <dbReference type="Rhea" id="RHEA:22608"/>
        <dbReference type="ChEBI" id="CHEBI:15377"/>
        <dbReference type="ChEBI" id="CHEBI:30031"/>
        <dbReference type="ChEBI" id="CHEBI:57609"/>
        <dbReference type="ChEBI" id="CHEBI:58087"/>
        <dbReference type="EC" id="3.5.1.18"/>
    </reaction>
</comment>
<evidence type="ECO:0000256" key="12">
    <source>
        <dbReference type="ARBA" id="ARBA00023285"/>
    </source>
</evidence>
<evidence type="ECO:0000256" key="7">
    <source>
        <dbReference type="ARBA" id="ARBA00022723"/>
    </source>
</evidence>
<dbReference type="HAMAP" id="MF_01690">
    <property type="entry name" value="DapE"/>
    <property type="match status" value="1"/>
</dbReference>
<keyword evidence="6 15" id="KW-0028">Amino-acid biosynthesis</keyword>
<dbReference type="Proteomes" id="UP001595961">
    <property type="component" value="Unassembled WGS sequence"/>
</dbReference>
<keyword evidence="8 15" id="KW-0378">Hydrolase</keyword>
<proteinExistence type="inferred from homology"/>
<evidence type="ECO:0000256" key="1">
    <source>
        <dbReference type="ARBA" id="ARBA00005130"/>
    </source>
</evidence>
<dbReference type="CDD" id="cd03891">
    <property type="entry name" value="M20_DapE_proteobac"/>
    <property type="match status" value="1"/>
</dbReference>
<feature type="active site" description="Proton acceptor" evidence="15">
    <location>
        <position position="133"/>
    </location>
</feature>
<dbReference type="RefSeq" id="WP_266151896.1">
    <property type="nucleotide sequence ID" value="NZ_CP064028.1"/>
</dbReference>
<keyword evidence="12 15" id="KW-0170">Cobalt</keyword>
<evidence type="ECO:0000256" key="6">
    <source>
        <dbReference type="ARBA" id="ARBA00022605"/>
    </source>
</evidence>
<evidence type="ECO:0000313" key="18">
    <source>
        <dbReference type="Proteomes" id="UP001595961"/>
    </source>
</evidence>
<dbReference type="InterPro" id="IPR002933">
    <property type="entry name" value="Peptidase_M20"/>
</dbReference>
<keyword evidence="18" id="KW-1185">Reference proteome</keyword>
<reference evidence="18" key="1">
    <citation type="journal article" date="2019" name="Int. J. Syst. Evol. Microbiol.">
        <title>The Global Catalogue of Microorganisms (GCM) 10K type strain sequencing project: providing services to taxonomists for standard genome sequencing and annotation.</title>
        <authorList>
            <consortium name="The Broad Institute Genomics Platform"/>
            <consortium name="The Broad Institute Genome Sequencing Center for Infectious Disease"/>
            <person name="Wu L."/>
            <person name="Ma J."/>
        </authorList>
    </citation>
    <scope>NUCLEOTIDE SEQUENCE [LARGE SCALE GENOMIC DNA]</scope>
    <source>
        <strain evidence="18">CCM 4481</strain>
    </source>
</reference>
<dbReference type="InterPro" id="IPR005941">
    <property type="entry name" value="DapE_proteobac"/>
</dbReference>
<keyword evidence="11 15" id="KW-0457">Lysine biosynthesis</keyword>
<sequence length="377" mass="40287">MSAVFDLTCELIRRRSVTPDDAGCQQLLGDRLAAAGFQVEHLRVGEVDNLWATHGHGGPLLVFLGHTDVVPTGPVEQWASDPFDPVVRDGHLYGRGTADMKGSVAAMTVALESFVKAHPAHRGRVGLLLTSDEEGPTNLDGVRRVAEHFRSTGERIDWCVVGEPSSKARLGDLIRVGRRGSLSGTLTVRGVQGHVAYPEKAKNPIHAFAPALAELAAERWDEGNQDFPPTSFQVSNLNAGTGANNVIPGTLTALINFRYSTASSAADLRTRTETLLDKHGLDWQIEWSLSGEPFLTPPGGAVREAVVAVCRELCGIEPEESTGGGTSDGRFIAPLGAEVVELGPVNATIHKVDECVAVADLERLPSLYQAVCERLLG</sequence>
<keyword evidence="9 15" id="KW-0862">Zinc</keyword>
<comment type="pathway">
    <text evidence="1 15">Amino-acid biosynthesis; L-lysine biosynthesis via DAP pathway; LL-2,6-diaminopimelate from (S)-tetrahydrodipicolinate (succinylase route): step 3/3.</text>
</comment>
<evidence type="ECO:0000256" key="15">
    <source>
        <dbReference type="HAMAP-Rule" id="MF_01690"/>
    </source>
</evidence>